<organism evidence="1 2">
    <name type="scientific">Desemzia incerta</name>
    <dbReference type="NCBI Taxonomy" id="82801"/>
    <lineage>
        <taxon>Bacteria</taxon>
        <taxon>Bacillati</taxon>
        <taxon>Bacillota</taxon>
        <taxon>Bacilli</taxon>
        <taxon>Lactobacillales</taxon>
        <taxon>Carnobacteriaceae</taxon>
        <taxon>Desemzia</taxon>
    </lineage>
</organism>
<dbReference type="STRING" id="82801.SAMN04488506_2239"/>
<dbReference type="EMBL" id="FOXW01000014">
    <property type="protein sequence ID" value="SFQ47412.1"/>
    <property type="molecule type" value="Genomic_DNA"/>
</dbReference>
<dbReference type="RefSeq" id="WP_092481230.1">
    <property type="nucleotide sequence ID" value="NZ_FOXW01000014.1"/>
</dbReference>
<dbReference type="Proteomes" id="UP000199136">
    <property type="component" value="Unassembled WGS sequence"/>
</dbReference>
<accession>A0A1I5YTA5</accession>
<evidence type="ECO:0000313" key="1">
    <source>
        <dbReference type="EMBL" id="SFQ47412.1"/>
    </source>
</evidence>
<reference evidence="1 2" key="1">
    <citation type="submission" date="2016-10" db="EMBL/GenBank/DDBJ databases">
        <authorList>
            <person name="de Groot N.N."/>
        </authorList>
    </citation>
    <scope>NUCLEOTIDE SEQUENCE [LARGE SCALE GENOMIC DNA]</scope>
    <source>
        <strain evidence="1 2">DSM 20581</strain>
    </source>
</reference>
<evidence type="ECO:0000313" key="2">
    <source>
        <dbReference type="Proteomes" id="UP000199136"/>
    </source>
</evidence>
<name>A0A1I5YTA5_9LACT</name>
<keyword evidence="2" id="KW-1185">Reference proteome</keyword>
<protein>
    <submittedName>
        <fullName evidence="1">Uncharacterized protein</fullName>
    </submittedName>
</protein>
<dbReference type="AlphaFoldDB" id="A0A1I5YTA5"/>
<proteinExistence type="predicted"/>
<sequence>MKNSTRNLLMGLGAATAIGAAYMILSDSAMEKVENKINRKRAKKFVQKKLNGNPKAMKVVESLSDEELINLLSVVDKVSNIRGNISEYTDQLKDVTVHKMKK</sequence>
<dbReference type="OrthoDB" id="2157546at2"/>
<gene>
    <name evidence="1" type="ORF">SAMN04488506_2239</name>
</gene>